<dbReference type="InterPro" id="IPR005789">
    <property type="entry name" value="Thr_deHydtase_catblc"/>
</dbReference>
<dbReference type="GO" id="GO:0006567">
    <property type="term" value="P:L-threonine catabolic process"/>
    <property type="evidence" value="ECO:0007669"/>
    <property type="project" value="InterPro"/>
</dbReference>
<dbReference type="PANTHER" id="PTHR48078">
    <property type="entry name" value="THREONINE DEHYDRATASE, MITOCHONDRIAL-RELATED"/>
    <property type="match status" value="1"/>
</dbReference>
<dbReference type="NCBIfam" id="NF005600">
    <property type="entry name" value="PRK07334.1"/>
    <property type="match status" value="1"/>
</dbReference>
<dbReference type="Pfam" id="PF01842">
    <property type="entry name" value="ACT"/>
    <property type="match status" value="1"/>
</dbReference>
<dbReference type="SUPFAM" id="SSF53686">
    <property type="entry name" value="Tryptophan synthase beta subunit-like PLP-dependent enzymes"/>
    <property type="match status" value="1"/>
</dbReference>
<dbReference type="GO" id="GO:0003941">
    <property type="term" value="F:L-serine ammonia-lyase activity"/>
    <property type="evidence" value="ECO:0007669"/>
    <property type="project" value="UniProtKB-EC"/>
</dbReference>
<evidence type="ECO:0000256" key="1">
    <source>
        <dbReference type="ARBA" id="ARBA00001933"/>
    </source>
</evidence>
<keyword evidence="8" id="KW-1185">Reference proteome</keyword>
<dbReference type="InterPro" id="IPR002912">
    <property type="entry name" value="ACT_dom"/>
</dbReference>
<dbReference type="InterPro" id="IPR050147">
    <property type="entry name" value="Ser/Thr_Dehydratase"/>
</dbReference>
<dbReference type="CDD" id="cd01562">
    <property type="entry name" value="Thr-dehyd"/>
    <property type="match status" value="1"/>
</dbReference>
<evidence type="ECO:0000256" key="4">
    <source>
        <dbReference type="ARBA" id="ARBA00023239"/>
    </source>
</evidence>
<dbReference type="GO" id="GO:0006565">
    <property type="term" value="P:L-serine catabolic process"/>
    <property type="evidence" value="ECO:0007669"/>
    <property type="project" value="TreeGrafter"/>
</dbReference>
<keyword evidence="4 7" id="KW-0456">Lyase</keyword>
<dbReference type="Gene3D" id="3.30.70.260">
    <property type="match status" value="1"/>
</dbReference>
<comment type="caution">
    <text evidence="7">The sequence shown here is derived from an EMBL/GenBank/DDBJ whole genome shotgun (WGS) entry which is preliminary data.</text>
</comment>
<dbReference type="InterPro" id="IPR044561">
    <property type="entry name" value="ACT_ThrD-II-like"/>
</dbReference>
<reference evidence="7 8" key="1">
    <citation type="submission" date="2020-06" db="EMBL/GenBank/DDBJ databases">
        <title>Altererythrobacter sp. HHU K3-1.</title>
        <authorList>
            <person name="Zhang D."/>
            <person name="Xue H."/>
        </authorList>
    </citation>
    <scope>NUCLEOTIDE SEQUENCE [LARGE SCALE GENOMIC DNA]</scope>
    <source>
        <strain evidence="7 8">HHU K3-1</strain>
    </source>
</reference>
<dbReference type="InterPro" id="IPR001926">
    <property type="entry name" value="TrpB-like_PALP"/>
</dbReference>
<proteinExistence type="inferred from homology"/>
<dbReference type="EMBL" id="JABWGV010000003">
    <property type="protein sequence ID" value="NVD45482.1"/>
    <property type="molecule type" value="Genomic_DNA"/>
</dbReference>
<dbReference type="RefSeq" id="WP_176267751.1">
    <property type="nucleotide sequence ID" value="NZ_JABWGV010000003.1"/>
</dbReference>
<sequence>MSIPQPVSHEPVPGPEALTIDDVRAAAERIGDAIVHTPMLHSKTLSDIVGAEIWLKFENQQFTAAYKERGALNALLLLSDEQRQRGVIAASAGNHSQGLSYHGKRLGVPVKIVMPRTTPTVKVMQTESVGGEVVLFGETFDEASDHARKLEQELGLTFVHPFDDPDVAAGQGTVALEMLAVKPDLDCMVVPIGGGGLISGMATVARALNPRTDIVGVQAELYPSMYGKVMHKDVDCGGDTLAEGIAVKAPGKFTSQIVDKLVDEILLVDEASLENSVSLLLQIEKTVVEGAGAAGLAAVLANPKRFAGKTIGLVLCGGNIDTRLLANVLLRDLARQGRLARLRVTLQDRPGALYKVMREFDAHNVNIIEIYHQRIFTTLPAKGLITDIECEARDRTQIDALIEDLRGKGYSVTPIELQ</sequence>
<dbReference type="Pfam" id="PF00291">
    <property type="entry name" value="PALP"/>
    <property type="match status" value="1"/>
</dbReference>
<dbReference type="Proteomes" id="UP000561438">
    <property type="component" value="Unassembled WGS sequence"/>
</dbReference>
<dbReference type="CDD" id="cd04886">
    <property type="entry name" value="ACT_ThrD-II-like"/>
    <property type="match status" value="1"/>
</dbReference>
<gene>
    <name evidence="7" type="ORF">HUV48_10735</name>
</gene>
<name>A0A850H5N7_9SPHN</name>
<comment type="similarity">
    <text evidence="2">Belongs to the serine/threonine dehydratase family.</text>
</comment>
<dbReference type="EC" id="4.3.1.19" evidence="7"/>
<dbReference type="FunFam" id="3.40.50.1100:FF:000005">
    <property type="entry name" value="Threonine dehydratase catabolic"/>
    <property type="match status" value="1"/>
</dbReference>
<keyword evidence="3" id="KW-0663">Pyridoxal phosphate</keyword>
<organism evidence="7 8">
    <name type="scientific">Qipengyuania atrilutea</name>
    <dbReference type="NCBI Taxonomy" id="2744473"/>
    <lineage>
        <taxon>Bacteria</taxon>
        <taxon>Pseudomonadati</taxon>
        <taxon>Pseudomonadota</taxon>
        <taxon>Alphaproteobacteria</taxon>
        <taxon>Sphingomonadales</taxon>
        <taxon>Erythrobacteraceae</taxon>
        <taxon>Qipengyuania</taxon>
    </lineage>
</organism>
<dbReference type="GO" id="GO:0009097">
    <property type="term" value="P:isoleucine biosynthetic process"/>
    <property type="evidence" value="ECO:0007669"/>
    <property type="project" value="TreeGrafter"/>
</dbReference>
<dbReference type="GO" id="GO:0004794">
    <property type="term" value="F:threonine deaminase activity"/>
    <property type="evidence" value="ECO:0007669"/>
    <property type="project" value="UniProtKB-EC"/>
</dbReference>
<accession>A0A850H5N7</accession>
<evidence type="ECO:0000259" key="6">
    <source>
        <dbReference type="PROSITE" id="PS51671"/>
    </source>
</evidence>
<comment type="cofactor">
    <cofactor evidence="1">
        <name>pyridoxal 5'-phosphate</name>
        <dbReference type="ChEBI" id="CHEBI:597326"/>
    </cofactor>
</comment>
<evidence type="ECO:0000313" key="7">
    <source>
        <dbReference type="EMBL" id="NVD45482.1"/>
    </source>
</evidence>
<evidence type="ECO:0000256" key="3">
    <source>
        <dbReference type="ARBA" id="ARBA00022898"/>
    </source>
</evidence>
<evidence type="ECO:0000313" key="8">
    <source>
        <dbReference type="Proteomes" id="UP000561438"/>
    </source>
</evidence>
<dbReference type="PANTHER" id="PTHR48078:SF6">
    <property type="entry name" value="L-THREONINE DEHYDRATASE CATABOLIC TDCB"/>
    <property type="match status" value="1"/>
</dbReference>
<protein>
    <submittedName>
        <fullName evidence="7">Threonine ammonia-lyase</fullName>
        <ecNumber evidence="7">4.3.1.19</ecNumber>
    </submittedName>
</protein>
<evidence type="ECO:0000256" key="2">
    <source>
        <dbReference type="ARBA" id="ARBA00010869"/>
    </source>
</evidence>
<feature type="domain" description="ACT" evidence="6">
    <location>
        <begin position="341"/>
        <end position="418"/>
    </location>
</feature>
<comment type="catalytic activity">
    <reaction evidence="5">
        <text>L-serine = pyruvate + NH4(+)</text>
        <dbReference type="Rhea" id="RHEA:19169"/>
        <dbReference type="ChEBI" id="CHEBI:15361"/>
        <dbReference type="ChEBI" id="CHEBI:28938"/>
        <dbReference type="ChEBI" id="CHEBI:33384"/>
        <dbReference type="EC" id="4.3.1.17"/>
    </reaction>
</comment>
<evidence type="ECO:0000256" key="5">
    <source>
        <dbReference type="ARBA" id="ARBA00049406"/>
    </source>
</evidence>
<dbReference type="PROSITE" id="PS51671">
    <property type="entry name" value="ACT"/>
    <property type="match status" value="1"/>
</dbReference>
<dbReference type="InterPro" id="IPR036052">
    <property type="entry name" value="TrpB-like_PALP_sf"/>
</dbReference>
<dbReference type="AlphaFoldDB" id="A0A850H5N7"/>
<dbReference type="NCBIfam" id="TIGR01127">
    <property type="entry name" value="ilvA_1Cterm"/>
    <property type="match status" value="1"/>
</dbReference>
<dbReference type="Gene3D" id="3.40.50.1100">
    <property type="match status" value="2"/>
</dbReference>